<evidence type="ECO:0000259" key="5">
    <source>
        <dbReference type="PROSITE" id="PS50211"/>
    </source>
</evidence>
<feature type="compositionally biased region" description="Low complexity" evidence="4">
    <location>
        <begin position="1123"/>
        <end position="1133"/>
    </location>
</feature>
<dbReference type="InterPro" id="IPR043153">
    <property type="entry name" value="DENN_C"/>
</dbReference>
<dbReference type="PROSITE" id="PS51375">
    <property type="entry name" value="PPR"/>
    <property type="match status" value="1"/>
</dbReference>
<dbReference type="NCBIfam" id="TIGR00756">
    <property type="entry name" value="PPR"/>
    <property type="match status" value="1"/>
</dbReference>
<dbReference type="PROSITE" id="PS51498">
    <property type="entry name" value="MABP"/>
    <property type="match status" value="1"/>
</dbReference>
<dbReference type="SMART" id="SM00801">
    <property type="entry name" value="dDENN"/>
    <property type="match status" value="1"/>
</dbReference>
<dbReference type="GO" id="GO:0031410">
    <property type="term" value="C:cytoplasmic vesicle"/>
    <property type="evidence" value="ECO:0007669"/>
    <property type="project" value="TreeGrafter"/>
</dbReference>
<feature type="compositionally biased region" description="Polar residues" evidence="4">
    <location>
        <begin position="992"/>
        <end position="1011"/>
    </location>
</feature>
<dbReference type="Pfam" id="PF03455">
    <property type="entry name" value="dDENN"/>
    <property type="match status" value="1"/>
</dbReference>
<feature type="compositionally biased region" description="Basic and acidic residues" evidence="4">
    <location>
        <begin position="1079"/>
        <end position="1092"/>
    </location>
</feature>
<keyword evidence="8" id="KW-1185">Reference proteome</keyword>
<feature type="region of interest" description="Disordered" evidence="4">
    <location>
        <begin position="893"/>
        <end position="1040"/>
    </location>
</feature>
<feature type="compositionally biased region" description="Basic and acidic residues" evidence="4">
    <location>
        <begin position="919"/>
        <end position="935"/>
    </location>
</feature>
<feature type="compositionally biased region" description="Pro residues" evidence="4">
    <location>
        <begin position="1174"/>
        <end position="1189"/>
    </location>
</feature>
<keyword evidence="2" id="KW-0344">Guanine-nucleotide releasing factor</keyword>
<dbReference type="Pfam" id="PF02141">
    <property type="entry name" value="DENN"/>
    <property type="match status" value="1"/>
</dbReference>
<proteinExistence type="predicted"/>
<evidence type="ECO:0000313" key="8">
    <source>
        <dbReference type="Proteomes" id="UP001148018"/>
    </source>
</evidence>
<dbReference type="InterPro" id="IPR011990">
    <property type="entry name" value="TPR-like_helical_dom_sf"/>
</dbReference>
<dbReference type="OrthoDB" id="75250at2759"/>
<dbReference type="SMART" id="SM00800">
    <property type="entry name" value="uDENN"/>
    <property type="match status" value="1"/>
</dbReference>
<dbReference type="EMBL" id="JANIIK010000110">
    <property type="protein sequence ID" value="KAJ3595841.1"/>
    <property type="molecule type" value="Genomic_DNA"/>
</dbReference>
<reference evidence="7" key="1">
    <citation type="submission" date="2022-07" db="EMBL/GenBank/DDBJ databases">
        <title>Chromosome-level genome of Muraenolepis orangiensis.</title>
        <authorList>
            <person name="Kim J."/>
        </authorList>
    </citation>
    <scope>NUCLEOTIDE SEQUENCE</scope>
    <source>
        <strain evidence="7">KU_S4_2022</strain>
        <tissue evidence="7">Muscle</tissue>
    </source>
</reference>
<keyword evidence="1" id="KW-0597">Phosphoprotein</keyword>
<evidence type="ECO:0000259" key="6">
    <source>
        <dbReference type="PROSITE" id="PS51498"/>
    </source>
</evidence>
<feature type="region of interest" description="Disordered" evidence="4">
    <location>
        <begin position="1294"/>
        <end position="1345"/>
    </location>
</feature>
<dbReference type="InterPro" id="IPR023341">
    <property type="entry name" value="MABP"/>
</dbReference>
<sequence>MMEDKGPRVADYFVVAGFTGASKPLEEELHVADDACARSARANAPITDVAVVIRSLGEEVPPGFTSVDSTPTGLSAELNGASLRGPQIFLCFKRGRDKPPLTDLGVLFEWKEKLKPGCHIVQTTPSGRPANISSSSSQRIYITYRRASQSQPHSSLAVTDVCIIIPGKGETPPHTFCKVDKNLNSSMWGSSIFLCYKKSLAKTNAIAYKAGLLCRYPEEDYESFPLPEPVPMFCLPMGANIECWPAHTKHSLPVFSTFVLTGASGEKVYGAAIQFYEPYPQESLTERQRSQLGLQRSDLCDGTRSVHSNKSICLLSHWPFFQAFRSFLTFLYRYSISGPHALPLEKHISHFMQTVPFPSSQRPRILVQLSPHDSVILSQPVSSPLPLSGGSLSTLLLNLGPKNAASLLVLAVTEHKILVHSLRPAALTSVTEALVSMIFPFHWPCPYIPLCPLALADVLSAPCPFIVGMDSRYFDLYVPPADITCVDLDTNTIFHKEDKRALTWKILPRRACKHLLNTLGKIYQQLVDGGQLSGEDGQAEQTLTDCELKDGESLHTLELEIQEAFLRFMAAILRGYRSYLLPITQAPSEKATDASSLFDHQGFLKSRDRSHHKFYSLMTKTQMFIRFIEECSFVSDKDASLAFFDECVDKLFATGGKVDSERPEETRLIDLDESYHSEHTVYINPPELPLLPEGEEHPLCYSYSGFPVLNTNLLETFVGPNPPSASMALRHNNLASPTAIYRRSKQEIKLAQKMAKTHSSVPQMWSKCLLRHCYGLWFICLPPLVSSSHSKVRALRTAYDLLRKMQDDKLQAPDEVCYRVLMQLCGQYGQPVLAVRVLFEMKRAGVQPNAITYGYYNKAVLESTWPPSTRGGYFLWGKLRNVVLGVLQFKQGGWKQPPPLRDPPISDGSDLDTVSHGSLDSERTSIDADFNKMDSSDDGCSTGGQSDQGYDSLSKEEERGNDNTPLVDHKRHRKSSPENEKESPPILPASPCVQSPQSPDSSAGDSATTAHVGSLPDDATAAPCGVSPKNERPKSLYLPCGQWPPRPNALALALAQSSTKQPHLAAERLRGVEEEELDGEKNKQKSLVERSRKVSCSGGAVSMSDMESGFDPLSLMAAEAEQSGVASPGSAPAARRELAEEIETYMNNGGSPARSRSPVADHRLPEAPSATSPEPGPPPCTTTPSPHRPPVLLRANTQLQLPVKSRERLRTSPSLPLGMSHRERPTSLVFPSSPSPSASSFSMESLFTPSLDIFKCSFISAGKGVAEKASRLYSRLSSQTSLNQDANCDQMSISSLTSGERSPGLRASLDSPGTPSRVFRHNSFSGGLTPFPRGPHTPDSSPDTGRFYPSHNYTIEVLMSSCSLCKTCDSLVYDEEIMAGWTADDSNLNSSCPFCGTPFVPLLNVYMRDLRPLGRKSSAGADPAPGAPEPADQVTVPYLSPLVLWKELESLLVNEGEQALSSPSVVDQHPVVFWNLLWYFRRLELPSNLPSLILASQHCRHGDQASPSVSTEDNNCTRIKYSPATCCGTHTEGQLFTVEMLQSMVRSIKKSDVHQPMSHIIQLLGPEMGFKRQRSLYRDILFLALVALGKSNINIDAFDREYKMAYDRLTPGQVKLTHNCDRPPGAGVMECRRTFGELGL</sequence>
<dbReference type="InterPro" id="IPR001194">
    <property type="entry name" value="cDENN_dom"/>
</dbReference>
<dbReference type="FunFam" id="2.100.10.50:FF:000001">
    <property type="entry name" value="DENN domain containing 4C"/>
    <property type="match status" value="1"/>
</dbReference>
<evidence type="ECO:0008006" key="9">
    <source>
        <dbReference type="Google" id="ProtNLM"/>
    </source>
</evidence>
<organism evidence="7 8">
    <name type="scientific">Muraenolepis orangiensis</name>
    <name type="common">Patagonian moray cod</name>
    <dbReference type="NCBI Taxonomy" id="630683"/>
    <lineage>
        <taxon>Eukaryota</taxon>
        <taxon>Metazoa</taxon>
        <taxon>Chordata</taxon>
        <taxon>Craniata</taxon>
        <taxon>Vertebrata</taxon>
        <taxon>Euteleostomi</taxon>
        <taxon>Actinopterygii</taxon>
        <taxon>Neopterygii</taxon>
        <taxon>Teleostei</taxon>
        <taxon>Neoteleostei</taxon>
        <taxon>Acanthomorphata</taxon>
        <taxon>Zeiogadaria</taxon>
        <taxon>Gadariae</taxon>
        <taxon>Gadiformes</taxon>
        <taxon>Muraenolepidoidei</taxon>
        <taxon>Muraenolepididae</taxon>
        <taxon>Muraenolepis</taxon>
    </lineage>
</organism>
<dbReference type="SMART" id="SM00799">
    <property type="entry name" value="DENN"/>
    <property type="match status" value="1"/>
</dbReference>
<dbReference type="GO" id="GO:0005829">
    <property type="term" value="C:cytosol"/>
    <property type="evidence" value="ECO:0007669"/>
    <property type="project" value="UniProtKB-ARBA"/>
</dbReference>
<name>A0A9Q0IG79_9TELE</name>
<feature type="region of interest" description="Disordered" evidence="4">
    <location>
        <begin position="1070"/>
        <end position="1102"/>
    </location>
</feature>
<dbReference type="Proteomes" id="UP001148018">
    <property type="component" value="Unassembled WGS sequence"/>
</dbReference>
<comment type="caution">
    <text evidence="7">The sequence shown here is derived from an EMBL/GenBank/DDBJ whole genome shotgun (WGS) entry which is preliminary data.</text>
</comment>
<dbReference type="FunFam" id="1.25.40.10:FF:000042">
    <property type="entry name" value="C-myc promoter-binding protein isoform X1"/>
    <property type="match status" value="1"/>
</dbReference>
<gene>
    <name evidence="7" type="ORF">NHX12_002255</name>
</gene>
<dbReference type="PROSITE" id="PS50211">
    <property type="entry name" value="DENN"/>
    <property type="match status" value="1"/>
</dbReference>
<dbReference type="InterPro" id="IPR037516">
    <property type="entry name" value="Tripartite_DENN"/>
</dbReference>
<dbReference type="Gene3D" id="2.100.10.50">
    <property type="match status" value="1"/>
</dbReference>
<dbReference type="InterPro" id="IPR005113">
    <property type="entry name" value="uDENN_dom"/>
</dbReference>
<evidence type="ECO:0000256" key="3">
    <source>
        <dbReference type="PROSITE-ProRule" id="PRU00708"/>
    </source>
</evidence>
<dbReference type="InterPro" id="IPR051696">
    <property type="entry name" value="DENN_Domain_GEFs"/>
</dbReference>
<dbReference type="PANTHER" id="PTHR12296:SF16">
    <property type="entry name" value="C-MYC PROMOTER-BINDING PROTEIN"/>
    <property type="match status" value="1"/>
</dbReference>
<dbReference type="Gene3D" id="3.40.50.11500">
    <property type="match status" value="1"/>
</dbReference>
<dbReference type="GO" id="GO:0032483">
    <property type="term" value="P:regulation of Rab protein signal transduction"/>
    <property type="evidence" value="ECO:0007669"/>
    <property type="project" value="TreeGrafter"/>
</dbReference>
<accession>A0A9Q0IG79</accession>
<protein>
    <recommendedName>
        <fullName evidence="9">C-myc promoter-binding protein</fullName>
    </recommendedName>
</protein>
<feature type="domain" description="MABP" evidence="6">
    <location>
        <begin position="43"/>
        <end position="200"/>
    </location>
</feature>
<evidence type="ECO:0000256" key="2">
    <source>
        <dbReference type="ARBA" id="ARBA00022658"/>
    </source>
</evidence>
<dbReference type="PANTHER" id="PTHR12296">
    <property type="entry name" value="DENN DOMAIN-CONTAINING PROTEIN 4"/>
    <property type="match status" value="1"/>
</dbReference>
<dbReference type="InterPro" id="IPR005112">
    <property type="entry name" value="dDENN_dom"/>
</dbReference>
<dbReference type="Gene3D" id="1.25.40.10">
    <property type="entry name" value="Tetratricopeptide repeat domain"/>
    <property type="match status" value="1"/>
</dbReference>
<evidence type="ECO:0000313" key="7">
    <source>
        <dbReference type="EMBL" id="KAJ3595841.1"/>
    </source>
</evidence>
<dbReference type="Pfam" id="PF03456">
    <property type="entry name" value="uDENN"/>
    <property type="match status" value="1"/>
</dbReference>
<evidence type="ECO:0000256" key="4">
    <source>
        <dbReference type="SAM" id="MobiDB-lite"/>
    </source>
</evidence>
<feature type="region of interest" description="Disordered" evidence="4">
    <location>
        <begin position="1120"/>
        <end position="1235"/>
    </location>
</feature>
<evidence type="ECO:0000256" key="1">
    <source>
        <dbReference type="ARBA" id="ARBA00022553"/>
    </source>
</evidence>
<dbReference type="InterPro" id="IPR002885">
    <property type="entry name" value="PPR_rpt"/>
</dbReference>
<dbReference type="GO" id="GO:0005085">
    <property type="term" value="F:guanyl-nucleotide exchange factor activity"/>
    <property type="evidence" value="ECO:0007669"/>
    <property type="project" value="UniProtKB-KW"/>
</dbReference>
<feature type="domain" description="UDENN" evidence="5">
    <location>
        <begin position="192"/>
        <end position="640"/>
    </location>
</feature>
<feature type="repeat" description="PPR" evidence="3">
    <location>
        <begin position="814"/>
        <end position="848"/>
    </location>
</feature>